<name>A0A6C2TYC0_PONDE</name>
<accession>A0A6C2TYC0</accession>
<protein>
    <submittedName>
        <fullName evidence="5">Arylsulfatase</fullName>
    </submittedName>
</protein>
<evidence type="ECO:0000313" key="6">
    <source>
        <dbReference type="Proteomes" id="UP000366872"/>
    </source>
</evidence>
<comment type="similarity">
    <text evidence="1">Belongs to the sulfatase family.</text>
</comment>
<dbReference type="Gene3D" id="3.40.720.10">
    <property type="entry name" value="Alkaline Phosphatase, subunit A"/>
    <property type="match status" value="1"/>
</dbReference>
<dbReference type="InterPro" id="IPR032506">
    <property type="entry name" value="SGSH_C"/>
</dbReference>
<evidence type="ECO:0000313" key="5">
    <source>
        <dbReference type="EMBL" id="VGO12351.1"/>
    </source>
</evidence>
<gene>
    <name evidence="5" type="primary">atsA_35</name>
    <name evidence="5" type="ORF">PDESU_00903</name>
</gene>
<dbReference type="Proteomes" id="UP000366872">
    <property type="component" value="Unassembled WGS sequence"/>
</dbReference>
<evidence type="ECO:0000256" key="1">
    <source>
        <dbReference type="ARBA" id="ARBA00008779"/>
    </source>
</evidence>
<dbReference type="InterPro" id="IPR024607">
    <property type="entry name" value="Sulfatase_CS"/>
</dbReference>
<dbReference type="InterPro" id="IPR017850">
    <property type="entry name" value="Alkaline_phosphatase_core_sf"/>
</dbReference>
<dbReference type="PROSITE" id="PS00523">
    <property type="entry name" value="SULFATASE_1"/>
    <property type="match status" value="1"/>
</dbReference>
<evidence type="ECO:0000256" key="3">
    <source>
        <dbReference type="SAM" id="SignalP"/>
    </source>
</evidence>
<dbReference type="PANTHER" id="PTHR43108">
    <property type="entry name" value="N-ACETYLGLUCOSAMINE-6-SULFATASE FAMILY MEMBER"/>
    <property type="match status" value="1"/>
</dbReference>
<dbReference type="Pfam" id="PF16347">
    <property type="entry name" value="SGSH_C"/>
    <property type="match status" value="1"/>
</dbReference>
<dbReference type="AlphaFoldDB" id="A0A6C2TYC0"/>
<dbReference type="RefSeq" id="WP_136078024.1">
    <property type="nucleotide sequence ID" value="NZ_CAAHFG010000001.1"/>
</dbReference>
<sequence length="511" mass="58499">MSKKSNGIAIILVMAFATAAMAAEKPNILFIFSDDHAVKSISAYGLNEITQLAPTPNIDRIAEGGALFENNFCANSICAPSRACVLTGKHSHINGQRGNRDTFDGTQQTFPKLLQQAGYSTAIFGKWHLKSDPTGFNQWNVLEGQGTYYAPDFLTANGTQETTGYSTEIVTDLAMDYLKKNKDSDKPFMVMCQYKAPHRNWMPAPAYLNKFDDVTFPEPDTLFDDYTGRTRSASEHKMGIDEHMSMFYDLKVAEQPGRYNKAMTLFMKRMTPEERTAWDAAYDPKNKKFIESNLSGKALVRWKYQRYIKDYLRCVAAVDDNIGRLLDYLKKNGLEENTIVVYSSDQGFYLGEHGWFDKRWMYEESLRQPLAMRWPGVINPGTRIRQLTQNIDIAPTFIEAAGQKIPEEIQGESLLPLFQESSPQWRDAIYYQYYDGGGHGVARHYGVRDDRYKLIHLYDTDDWELFDLQNDPNEMNSEYNNPEYSMTVERMKKKLAALQTQYKTPPPEEGK</sequence>
<feature type="domain" description="N-sulphoglucosamine sulphohydrolase C-terminal" evidence="4">
    <location>
        <begin position="351"/>
        <end position="500"/>
    </location>
</feature>
<organism evidence="5 6">
    <name type="scientific">Pontiella desulfatans</name>
    <dbReference type="NCBI Taxonomy" id="2750659"/>
    <lineage>
        <taxon>Bacteria</taxon>
        <taxon>Pseudomonadati</taxon>
        <taxon>Kiritimatiellota</taxon>
        <taxon>Kiritimatiellia</taxon>
        <taxon>Kiritimatiellales</taxon>
        <taxon>Pontiellaceae</taxon>
        <taxon>Pontiella</taxon>
    </lineage>
</organism>
<keyword evidence="6" id="KW-1185">Reference proteome</keyword>
<keyword evidence="2" id="KW-0378">Hydrolase</keyword>
<feature type="signal peptide" evidence="3">
    <location>
        <begin position="1"/>
        <end position="22"/>
    </location>
</feature>
<reference evidence="5 6" key="1">
    <citation type="submission" date="2019-04" db="EMBL/GenBank/DDBJ databases">
        <authorList>
            <person name="Van Vliet M D."/>
        </authorList>
    </citation>
    <scope>NUCLEOTIDE SEQUENCE [LARGE SCALE GENOMIC DNA]</scope>
    <source>
        <strain evidence="5 6">F1</strain>
    </source>
</reference>
<dbReference type="SUPFAM" id="SSF53649">
    <property type="entry name" value="Alkaline phosphatase-like"/>
    <property type="match status" value="1"/>
</dbReference>
<dbReference type="PANTHER" id="PTHR43108:SF6">
    <property type="entry name" value="N-SULPHOGLUCOSAMINE SULPHOHYDROLASE"/>
    <property type="match status" value="1"/>
</dbReference>
<dbReference type="GO" id="GO:0016787">
    <property type="term" value="F:hydrolase activity"/>
    <property type="evidence" value="ECO:0007669"/>
    <property type="project" value="UniProtKB-KW"/>
</dbReference>
<dbReference type="CDD" id="cd16031">
    <property type="entry name" value="G6S_like"/>
    <property type="match status" value="1"/>
</dbReference>
<evidence type="ECO:0000256" key="2">
    <source>
        <dbReference type="ARBA" id="ARBA00022801"/>
    </source>
</evidence>
<feature type="chain" id="PRO_5028834835" evidence="3">
    <location>
        <begin position="23"/>
        <end position="511"/>
    </location>
</feature>
<dbReference type="EMBL" id="CAAHFG010000001">
    <property type="protein sequence ID" value="VGO12351.1"/>
    <property type="molecule type" value="Genomic_DNA"/>
</dbReference>
<proteinExistence type="inferred from homology"/>
<evidence type="ECO:0000259" key="4">
    <source>
        <dbReference type="Pfam" id="PF16347"/>
    </source>
</evidence>
<keyword evidence="3" id="KW-0732">Signal</keyword>